<accession>A0A438B4U6</accession>
<comment type="similarity">
    <text evidence="2 10">Belongs to the enoyl-CoA hydratase/isomerase family.</text>
</comment>
<evidence type="ECO:0000313" key="12">
    <source>
        <dbReference type="Proteomes" id="UP000284333"/>
    </source>
</evidence>
<gene>
    <name evidence="11" type="ORF">EF834_00560</name>
</gene>
<keyword evidence="12" id="KW-1185">Reference proteome</keyword>
<dbReference type="InterPro" id="IPR001753">
    <property type="entry name" value="Enoyl-CoA_hydra/iso"/>
</dbReference>
<dbReference type="EC" id="4.2.1.17" evidence="3"/>
<name>A0A438B4U6_9NOCA</name>
<dbReference type="GO" id="GO:0004300">
    <property type="term" value="F:enoyl-CoA hydratase activity"/>
    <property type="evidence" value="ECO:0007669"/>
    <property type="project" value="UniProtKB-EC"/>
</dbReference>
<proteinExistence type="inferred from homology"/>
<evidence type="ECO:0000256" key="9">
    <source>
        <dbReference type="ARBA" id="ARBA00073436"/>
    </source>
</evidence>
<dbReference type="SUPFAM" id="SSF52096">
    <property type="entry name" value="ClpP/crotonase"/>
    <property type="match status" value="1"/>
</dbReference>
<organism evidence="11 12">
    <name type="scientific">Rhodococcus spongiicola</name>
    <dbReference type="NCBI Taxonomy" id="2487352"/>
    <lineage>
        <taxon>Bacteria</taxon>
        <taxon>Bacillati</taxon>
        <taxon>Actinomycetota</taxon>
        <taxon>Actinomycetes</taxon>
        <taxon>Mycobacteriales</taxon>
        <taxon>Nocardiaceae</taxon>
        <taxon>Rhodococcus</taxon>
    </lineage>
</organism>
<comment type="catalytic activity">
    <reaction evidence="7">
        <text>a 4-saturated-(3S)-3-hydroxyacyl-CoA = a (3E)-enoyl-CoA + H2O</text>
        <dbReference type="Rhea" id="RHEA:20724"/>
        <dbReference type="ChEBI" id="CHEBI:15377"/>
        <dbReference type="ChEBI" id="CHEBI:58521"/>
        <dbReference type="ChEBI" id="CHEBI:137480"/>
        <dbReference type="EC" id="4.2.1.17"/>
    </reaction>
</comment>
<dbReference type="OrthoDB" id="8452484at2"/>
<dbReference type="InterPro" id="IPR029045">
    <property type="entry name" value="ClpP/crotonase-like_dom_sf"/>
</dbReference>
<dbReference type="Proteomes" id="UP000284333">
    <property type="component" value="Unassembled WGS sequence"/>
</dbReference>
<keyword evidence="4" id="KW-0443">Lipid metabolism</keyword>
<evidence type="ECO:0000256" key="3">
    <source>
        <dbReference type="ARBA" id="ARBA00012076"/>
    </source>
</evidence>
<protein>
    <recommendedName>
        <fullName evidence="8">Probable enoyl-CoA hydratase EchA17</fullName>
        <ecNumber evidence="3">4.2.1.17</ecNumber>
    </recommendedName>
    <alternativeName>
        <fullName evidence="9">Probable enoyl-CoA hydratase echA17</fullName>
    </alternativeName>
</protein>
<dbReference type="RefSeq" id="WP_127944444.1">
    <property type="nucleotide sequence ID" value="NZ_RKLN01000001.1"/>
</dbReference>
<evidence type="ECO:0000256" key="4">
    <source>
        <dbReference type="ARBA" id="ARBA00022832"/>
    </source>
</evidence>
<dbReference type="Pfam" id="PF00378">
    <property type="entry name" value="ECH_1"/>
    <property type="match status" value="1"/>
</dbReference>
<evidence type="ECO:0000256" key="8">
    <source>
        <dbReference type="ARBA" id="ARBA00039456"/>
    </source>
</evidence>
<sequence length="267" mass="28296">MNFSEPSSDAGRITVTHSRDGRVATVLIDRPRKLNALTLELLNDLYSELRTIDHSDAQVVLITTAGEKAFCVGADIAQFSCFRPAQMWRRWIREGHRVFSYLAQLRQPTIAVVDGIAVGGGLELALACDLRIGANTARLGLPETGLGTVPGWGGTERLTQVVGAARAKEMIFTRRQVPSATALDWGLLNAVSERSALADTVTEFIDRILEGAPAAVQVSKQLVDAAAAGAPSAILEALGSGFAAGTDDFAAGVTAFRNKTTPTFTGS</sequence>
<reference evidence="11 12" key="1">
    <citation type="submission" date="2018-11" db="EMBL/GenBank/DDBJ databases">
        <title>Rhodococcus spongicola sp. nov. and Rhodococcus xishaensis sp. nov. from marine sponges.</title>
        <authorList>
            <person name="Li L."/>
            <person name="Lin H.W."/>
        </authorList>
    </citation>
    <scope>NUCLEOTIDE SEQUENCE [LARGE SCALE GENOMIC DNA]</scope>
    <source>
        <strain evidence="11 12">LHW50502</strain>
    </source>
</reference>
<dbReference type="Gene3D" id="3.90.226.10">
    <property type="entry name" value="2-enoyl-CoA Hydratase, Chain A, domain 1"/>
    <property type="match status" value="1"/>
</dbReference>
<dbReference type="GO" id="GO:0006635">
    <property type="term" value="P:fatty acid beta-oxidation"/>
    <property type="evidence" value="ECO:0007669"/>
    <property type="project" value="TreeGrafter"/>
</dbReference>
<dbReference type="AlphaFoldDB" id="A0A438B4U6"/>
<keyword evidence="11" id="KW-0413">Isomerase</keyword>
<dbReference type="PANTHER" id="PTHR11941:SF54">
    <property type="entry name" value="ENOYL-COA HYDRATASE, MITOCHONDRIAL"/>
    <property type="match status" value="1"/>
</dbReference>
<dbReference type="PROSITE" id="PS00166">
    <property type="entry name" value="ENOYL_COA_HYDRATASE"/>
    <property type="match status" value="1"/>
</dbReference>
<keyword evidence="5" id="KW-0456">Lyase</keyword>
<dbReference type="FunFam" id="3.90.226.10:FF:000009">
    <property type="entry name" value="Carnitinyl-CoA dehydratase"/>
    <property type="match status" value="1"/>
</dbReference>
<evidence type="ECO:0000256" key="2">
    <source>
        <dbReference type="ARBA" id="ARBA00005254"/>
    </source>
</evidence>
<evidence type="ECO:0000256" key="10">
    <source>
        <dbReference type="RuleBase" id="RU003707"/>
    </source>
</evidence>
<comment type="function">
    <text evidence="1">Could possibly oxidize fatty acids using specific components.</text>
</comment>
<comment type="catalytic activity">
    <reaction evidence="6">
        <text>a (3S)-3-hydroxyacyl-CoA = a (2E)-enoyl-CoA + H2O</text>
        <dbReference type="Rhea" id="RHEA:16105"/>
        <dbReference type="ChEBI" id="CHEBI:15377"/>
        <dbReference type="ChEBI" id="CHEBI:57318"/>
        <dbReference type="ChEBI" id="CHEBI:58856"/>
        <dbReference type="EC" id="4.2.1.17"/>
    </reaction>
</comment>
<dbReference type="InterPro" id="IPR018376">
    <property type="entry name" value="Enoyl-CoA_hyd/isom_CS"/>
</dbReference>
<evidence type="ECO:0000256" key="1">
    <source>
        <dbReference type="ARBA" id="ARBA00002994"/>
    </source>
</evidence>
<dbReference type="GO" id="GO:0016853">
    <property type="term" value="F:isomerase activity"/>
    <property type="evidence" value="ECO:0007669"/>
    <property type="project" value="UniProtKB-KW"/>
</dbReference>
<dbReference type="EMBL" id="RKLN01000001">
    <property type="protein sequence ID" value="RVW06002.1"/>
    <property type="molecule type" value="Genomic_DNA"/>
</dbReference>
<dbReference type="CDD" id="cd06558">
    <property type="entry name" value="crotonase-like"/>
    <property type="match status" value="1"/>
</dbReference>
<comment type="caution">
    <text evidence="11">The sequence shown here is derived from an EMBL/GenBank/DDBJ whole genome shotgun (WGS) entry which is preliminary data.</text>
</comment>
<evidence type="ECO:0000256" key="6">
    <source>
        <dbReference type="ARBA" id="ARBA00023709"/>
    </source>
</evidence>
<keyword evidence="4" id="KW-0276">Fatty acid metabolism</keyword>
<evidence type="ECO:0000256" key="5">
    <source>
        <dbReference type="ARBA" id="ARBA00023239"/>
    </source>
</evidence>
<evidence type="ECO:0000313" key="11">
    <source>
        <dbReference type="EMBL" id="RVW06002.1"/>
    </source>
</evidence>
<evidence type="ECO:0000256" key="7">
    <source>
        <dbReference type="ARBA" id="ARBA00023717"/>
    </source>
</evidence>
<dbReference type="PANTHER" id="PTHR11941">
    <property type="entry name" value="ENOYL-COA HYDRATASE-RELATED"/>
    <property type="match status" value="1"/>
</dbReference>